<dbReference type="AlphaFoldDB" id="A0A7V3REE8"/>
<dbReference type="Pfam" id="PF00128">
    <property type="entry name" value="Alpha-amylase"/>
    <property type="match status" value="2"/>
</dbReference>
<name>A0A7V3REE8_9BACT</name>
<dbReference type="InterPro" id="IPR006047">
    <property type="entry name" value="GH13_cat_dom"/>
</dbReference>
<dbReference type="InterPro" id="IPR017853">
    <property type="entry name" value="GH"/>
</dbReference>
<organism evidence="2">
    <name type="scientific">Mesoaciditoga lauensis</name>
    <dbReference type="NCBI Taxonomy" id="1495039"/>
    <lineage>
        <taxon>Bacteria</taxon>
        <taxon>Thermotogati</taxon>
        <taxon>Thermotogota</taxon>
        <taxon>Thermotogae</taxon>
        <taxon>Mesoaciditogales</taxon>
        <taxon>Mesoaciditogaceae</taxon>
        <taxon>Mesoaciditoga</taxon>
    </lineage>
</organism>
<dbReference type="GO" id="GO:0005975">
    <property type="term" value="P:carbohydrate metabolic process"/>
    <property type="evidence" value="ECO:0007669"/>
    <property type="project" value="InterPro"/>
</dbReference>
<gene>
    <name evidence="2" type="ORF">ENX73_03035</name>
</gene>
<evidence type="ECO:0000313" key="2">
    <source>
        <dbReference type="EMBL" id="HGE75083.1"/>
    </source>
</evidence>
<dbReference type="PANTHER" id="PTHR47786">
    <property type="entry name" value="ALPHA-1,4-GLUCAN:MALTOSE-1-PHOSPHATE MALTOSYLTRANSFERASE"/>
    <property type="match status" value="1"/>
</dbReference>
<dbReference type="SUPFAM" id="SSF51445">
    <property type="entry name" value="(Trans)glycosidases"/>
    <property type="match status" value="1"/>
</dbReference>
<dbReference type="Gene3D" id="3.20.20.80">
    <property type="entry name" value="Glycosidases"/>
    <property type="match status" value="1"/>
</dbReference>
<comment type="caution">
    <text evidence="2">The sequence shown here is derived from an EMBL/GenBank/DDBJ whole genome shotgun (WGS) entry which is preliminary data.</text>
</comment>
<evidence type="ECO:0000259" key="1">
    <source>
        <dbReference type="SMART" id="SM00642"/>
    </source>
</evidence>
<dbReference type="SMART" id="SM00642">
    <property type="entry name" value="Aamy"/>
    <property type="match status" value="1"/>
</dbReference>
<dbReference type="PANTHER" id="PTHR47786:SF2">
    <property type="entry name" value="GLYCOSYL HYDROLASE FAMILY 13 CATALYTIC DOMAIN-CONTAINING PROTEIN"/>
    <property type="match status" value="1"/>
</dbReference>
<proteinExistence type="predicted"/>
<accession>A0A7V3REE8</accession>
<feature type="domain" description="Glycosyl hydrolase family 13 catalytic" evidence="1">
    <location>
        <begin position="16"/>
        <end position="326"/>
    </location>
</feature>
<keyword evidence="2" id="KW-0456">Lyase</keyword>
<dbReference type="EMBL" id="DTPE01000124">
    <property type="protein sequence ID" value="HGE75083.1"/>
    <property type="molecule type" value="Genomic_DNA"/>
</dbReference>
<protein>
    <submittedName>
        <fullName evidence="2">Alpha-amlyase</fullName>
    </submittedName>
</protein>
<sequence>MAFNTSKDLGKIVIYEVFTRAYGGFNAVKKDLERIKALGVDVIWFMPIHPVGIKNRKGTLGSPYAIMDYRSLDPALGSVEDFKTLIRSIHEMKMKAMMDTVFNHMSSDSVLTISHPEWFMRDKNGNPTRKVPDWSDIVDFDFSNFDLGSYLIDTLKFWISEFDIDGFRCDVAGLVPITFWNRARAELSNTKDLIWLSESKDPYLYQAFDITYDYDSYDILKEYFNGKVPLSNYTSNFEYQKKIFDDYAKLRFLENHDQDRIAHIVPKEKLRAWTAMLVAQKGALLLYNGQEYALEEKPDIFNEYHFDFSKGDKDFHEFVKTLLTLRKDMDVMRDGKMDVLKNDLPESTISILRTLDGKLFLYIGNFEKSSRKITLDFDGKFSNTYIHAYEHIKQTPYTFYINKDGKAIFDVDDYLFLSAYRG</sequence>
<reference evidence="2" key="1">
    <citation type="journal article" date="2020" name="mSystems">
        <title>Genome- and Community-Level Interaction Insights into Carbon Utilization and Element Cycling Functions of Hydrothermarchaeota in Hydrothermal Sediment.</title>
        <authorList>
            <person name="Zhou Z."/>
            <person name="Liu Y."/>
            <person name="Xu W."/>
            <person name="Pan J."/>
            <person name="Luo Z.H."/>
            <person name="Li M."/>
        </authorList>
    </citation>
    <scope>NUCLEOTIDE SEQUENCE [LARGE SCALE GENOMIC DNA]</scope>
    <source>
        <strain evidence="2">SpSt-966</strain>
    </source>
</reference>
<dbReference type="GO" id="GO:0016829">
    <property type="term" value="F:lyase activity"/>
    <property type="evidence" value="ECO:0007669"/>
    <property type="project" value="UniProtKB-KW"/>
</dbReference>
<dbReference type="CDD" id="cd11313">
    <property type="entry name" value="AmyAc_arch_bac_AmyA"/>
    <property type="match status" value="1"/>
</dbReference>